<feature type="domain" description="Protein kinase" evidence="10">
    <location>
        <begin position="183"/>
        <end position="470"/>
    </location>
</feature>
<feature type="chain" id="PRO_5032335962" description="Protein kinase domain-containing protein" evidence="9">
    <location>
        <begin position="20"/>
        <end position="498"/>
    </location>
</feature>
<evidence type="ECO:0000313" key="11">
    <source>
        <dbReference type="EMBL" id="KAF8716221.1"/>
    </source>
</evidence>
<gene>
    <name evidence="11" type="ORF">HU200_026501</name>
</gene>
<organism evidence="11 12">
    <name type="scientific">Digitaria exilis</name>
    <dbReference type="NCBI Taxonomy" id="1010633"/>
    <lineage>
        <taxon>Eukaryota</taxon>
        <taxon>Viridiplantae</taxon>
        <taxon>Streptophyta</taxon>
        <taxon>Embryophyta</taxon>
        <taxon>Tracheophyta</taxon>
        <taxon>Spermatophyta</taxon>
        <taxon>Magnoliopsida</taxon>
        <taxon>Liliopsida</taxon>
        <taxon>Poales</taxon>
        <taxon>Poaceae</taxon>
        <taxon>PACMAD clade</taxon>
        <taxon>Panicoideae</taxon>
        <taxon>Panicodae</taxon>
        <taxon>Paniceae</taxon>
        <taxon>Anthephorinae</taxon>
        <taxon>Digitaria</taxon>
    </lineage>
</organism>
<evidence type="ECO:0000256" key="8">
    <source>
        <dbReference type="SAM" id="Phobius"/>
    </source>
</evidence>
<dbReference type="AlphaFoldDB" id="A0A835C395"/>
<accession>A0A835C395</accession>
<dbReference type="GO" id="GO:0016020">
    <property type="term" value="C:membrane"/>
    <property type="evidence" value="ECO:0007669"/>
    <property type="project" value="UniProtKB-SubCell"/>
</dbReference>
<dbReference type="Gene3D" id="1.10.510.10">
    <property type="entry name" value="Transferase(Phosphotransferase) domain 1"/>
    <property type="match status" value="1"/>
</dbReference>
<dbReference type="PANTHER" id="PTHR46084">
    <property type="entry name" value="PROTEIN MALE DISCOVERER 2"/>
    <property type="match status" value="1"/>
</dbReference>
<evidence type="ECO:0000259" key="10">
    <source>
        <dbReference type="PROSITE" id="PS50011"/>
    </source>
</evidence>
<dbReference type="OrthoDB" id="291737at2759"/>
<keyword evidence="12" id="KW-1185">Reference proteome</keyword>
<evidence type="ECO:0000256" key="2">
    <source>
        <dbReference type="ARBA" id="ARBA00022692"/>
    </source>
</evidence>
<reference evidence="11" key="1">
    <citation type="submission" date="2020-07" db="EMBL/GenBank/DDBJ databases">
        <title>Genome sequence and genetic diversity analysis of an under-domesticated orphan crop, white fonio (Digitaria exilis).</title>
        <authorList>
            <person name="Bennetzen J.L."/>
            <person name="Chen S."/>
            <person name="Ma X."/>
            <person name="Wang X."/>
            <person name="Yssel A.E.J."/>
            <person name="Chaluvadi S.R."/>
            <person name="Johnson M."/>
            <person name="Gangashetty P."/>
            <person name="Hamidou F."/>
            <person name="Sanogo M.D."/>
            <person name="Zwaenepoel A."/>
            <person name="Wallace J."/>
            <person name="Van De Peer Y."/>
            <person name="Van Deynze A."/>
        </authorList>
    </citation>
    <scope>NUCLEOTIDE SEQUENCE</scope>
    <source>
        <tissue evidence="11">Leaves</tissue>
    </source>
</reference>
<dbReference type="GO" id="GO:0005524">
    <property type="term" value="F:ATP binding"/>
    <property type="evidence" value="ECO:0007669"/>
    <property type="project" value="InterPro"/>
</dbReference>
<dbReference type="PANTHER" id="PTHR46084:SF22">
    <property type="entry name" value="LRR RECEPTOR-LIKE SERINE_THREONINE PROTEIN KINSAE"/>
    <property type="match status" value="1"/>
</dbReference>
<dbReference type="PROSITE" id="PS50011">
    <property type="entry name" value="PROTEIN_KINASE_DOM"/>
    <property type="match status" value="1"/>
</dbReference>
<dbReference type="InterPro" id="IPR001245">
    <property type="entry name" value="Ser-Thr/Tyr_kinase_cat_dom"/>
</dbReference>
<dbReference type="EMBL" id="JACEFO010001727">
    <property type="protein sequence ID" value="KAF8716221.1"/>
    <property type="molecule type" value="Genomic_DNA"/>
</dbReference>
<evidence type="ECO:0000256" key="7">
    <source>
        <dbReference type="SAM" id="MobiDB-lite"/>
    </source>
</evidence>
<evidence type="ECO:0000256" key="9">
    <source>
        <dbReference type="SAM" id="SignalP"/>
    </source>
</evidence>
<sequence length="498" mass="55198">MDASSYFVLALLTLHSVSAMSGCSGALDLPAAQLSHRRLLQDTNLAARSEANFHLPIAAHVPPSGSFLPSGSQTERNHHEEVPPPPPVDPPQSQSKSHDLLRSMRWLYVIVLPATGLLLLAGLACWLLPCRKRAVATIGPWKTGLSGQLQKAFVTGVPKLQRSELERACEEFSNIIANYPHYTVYKGTLSSGVEIAVVSTMITSSKDWSEHSESCFRKKVNGILAHYMNSPNFCVSHINMKLYISFMDQQIDSLSRINHKNFINLLGFCEEEEPFTRMMVLEYAPNGTLYESLHAEDFEHIGWRGRMRIIMGLAYCIQHMHELDPPVVHPDLQSSSILLSEDCAAKIADMSVWHEVISKGKTPTSGELDRHNEQMPDGLAGNVYSFGVLLLEIISGKLPDPAQERPLVSLALECINNGDRSMASLLDPTLKDTKEDDLETIGRVIHACIQRDPRNRPSMREITGRLREAIGISPVAATPRLSPLWWAELEVLSTAEAS</sequence>
<dbReference type="GO" id="GO:0004672">
    <property type="term" value="F:protein kinase activity"/>
    <property type="evidence" value="ECO:0007669"/>
    <property type="project" value="InterPro"/>
</dbReference>
<dbReference type="Proteomes" id="UP000636709">
    <property type="component" value="Unassembled WGS sequence"/>
</dbReference>
<comment type="subcellular location">
    <subcellularLocation>
        <location evidence="6">Endomembrane system</location>
        <topology evidence="6">Single-pass membrane protein</topology>
    </subcellularLocation>
    <subcellularLocation>
        <location evidence="1">Membrane</location>
        <topology evidence="1">Single-pass type I membrane protein</topology>
    </subcellularLocation>
</comment>
<keyword evidence="5 8" id="KW-0472">Membrane</keyword>
<dbReference type="InterPro" id="IPR011009">
    <property type="entry name" value="Kinase-like_dom_sf"/>
</dbReference>
<protein>
    <recommendedName>
        <fullName evidence="10">Protein kinase domain-containing protein</fullName>
    </recommendedName>
</protein>
<feature type="region of interest" description="Disordered" evidence="7">
    <location>
        <begin position="64"/>
        <end position="96"/>
    </location>
</feature>
<evidence type="ECO:0000256" key="6">
    <source>
        <dbReference type="ARBA" id="ARBA00037847"/>
    </source>
</evidence>
<name>A0A835C395_9POAL</name>
<evidence type="ECO:0000256" key="4">
    <source>
        <dbReference type="ARBA" id="ARBA00022989"/>
    </source>
</evidence>
<evidence type="ECO:0000313" key="12">
    <source>
        <dbReference type="Proteomes" id="UP000636709"/>
    </source>
</evidence>
<keyword evidence="3 9" id="KW-0732">Signal</keyword>
<dbReference type="Pfam" id="PF07714">
    <property type="entry name" value="PK_Tyr_Ser-Thr"/>
    <property type="match status" value="1"/>
</dbReference>
<feature type="signal peptide" evidence="9">
    <location>
        <begin position="1"/>
        <end position="19"/>
    </location>
</feature>
<keyword evidence="2 8" id="KW-0812">Transmembrane</keyword>
<dbReference type="GO" id="GO:0012505">
    <property type="term" value="C:endomembrane system"/>
    <property type="evidence" value="ECO:0007669"/>
    <property type="project" value="UniProtKB-SubCell"/>
</dbReference>
<dbReference type="InterPro" id="IPR000719">
    <property type="entry name" value="Prot_kinase_dom"/>
</dbReference>
<keyword evidence="4 8" id="KW-1133">Transmembrane helix</keyword>
<comment type="caution">
    <text evidence="11">The sequence shown here is derived from an EMBL/GenBank/DDBJ whole genome shotgun (WGS) entry which is preliminary data.</text>
</comment>
<proteinExistence type="predicted"/>
<evidence type="ECO:0000256" key="3">
    <source>
        <dbReference type="ARBA" id="ARBA00022729"/>
    </source>
</evidence>
<evidence type="ECO:0000256" key="5">
    <source>
        <dbReference type="ARBA" id="ARBA00023136"/>
    </source>
</evidence>
<feature type="transmembrane region" description="Helical" evidence="8">
    <location>
        <begin position="106"/>
        <end position="128"/>
    </location>
</feature>
<dbReference type="SUPFAM" id="SSF56112">
    <property type="entry name" value="Protein kinase-like (PK-like)"/>
    <property type="match status" value="1"/>
</dbReference>
<evidence type="ECO:0000256" key="1">
    <source>
        <dbReference type="ARBA" id="ARBA00004479"/>
    </source>
</evidence>